<dbReference type="RefSeq" id="WP_121193724.1">
    <property type="nucleotide sequence ID" value="NZ_RBWV01000012.1"/>
</dbReference>
<dbReference type="InterPro" id="IPR035965">
    <property type="entry name" value="PAS-like_dom_sf"/>
</dbReference>
<dbReference type="AlphaFoldDB" id="A0A420XP24"/>
<evidence type="ECO:0000259" key="4">
    <source>
        <dbReference type="PROSITE" id="PS50113"/>
    </source>
</evidence>
<accession>A0A420XP24</accession>
<feature type="coiled-coil region" evidence="2">
    <location>
        <begin position="126"/>
        <end position="153"/>
    </location>
</feature>
<dbReference type="Gene3D" id="3.60.40.10">
    <property type="entry name" value="PPM-type phosphatase domain"/>
    <property type="match status" value="1"/>
</dbReference>
<keyword evidence="2" id="KW-0175">Coiled coil</keyword>
<dbReference type="SUPFAM" id="SSF55785">
    <property type="entry name" value="PYP-like sensor domain (PAS domain)"/>
    <property type="match status" value="1"/>
</dbReference>
<feature type="domain" description="PAC" evidence="4">
    <location>
        <begin position="83"/>
        <end position="135"/>
    </location>
</feature>
<evidence type="ECO:0000256" key="2">
    <source>
        <dbReference type="SAM" id="Coils"/>
    </source>
</evidence>
<dbReference type="CDD" id="cd00130">
    <property type="entry name" value="PAS"/>
    <property type="match status" value="1"/>
</dbReference>
<dbReference type="Gene3D" id="3.30.450.20">
    <property type="entry name" value="PAS domain"/>
    <property type="match status" value="1"/>
</dbReference>
<evidence type="ECO:0000313" key="6">
    <source>
        <dbReference type="Proteomes" id="UP000281955"/>
    </source>
</evidence>
<organism evidence="5 6">
    <name type="scientific">Motilibacter peucedani</name>
    <dbReference type="NCBI Taxonomy" id="598650"/>
    <lineage>
        <taxon>Bacteria</taxon>
        <taxon>Bacillati</taxon>
        <taxon>Actinomycetota</taxon>
        <taxon>Actinomycetes</taxon>
        <taxon>Motilibacterales</taxon>
        <taxon>Motilibacteraceae</taxon>
        <taxon>Motilibacter</taxon>
    </lineage>
</organism>
<dbReference type="InterPro" id="IPR036457">
    <property type="entry name" value="PPM-type-like_dom_sf"/>
</dbReference>
<reference evidence="5 6" key="1">
    <citation type="submission" date="2018-10" db="EMBL/GenBank/DDBJ databases">
        <title>Genomic Encyclopedia of Archaeal and Bacterial Type Strains, Phase II (KMG-II): from individual species to whole genera.</title>
        <authorList>
            <person name="Goeker M."/>
        </authorList>
    </citation>
    <scope>NUCLEOTIDE SEQUENCE [LARGE SCALE GENOMIC DNA]</scope>
    <source>
        <strain evidence="5 6">RP-AC37</strain>
    </source>
</reference>
<protein>
    <submittedName>
        <fullName evidence="5">Sigma-B regulation protein RsbU (Phosphoserine phosphatase)</fullName>
    </submittedName>
</protein>
<dbReference type="SMART" id="SM00331">
    <property type="entry name" value="PP2C_SIG"/>
    <property type="match status" value="1"/>
</dbReference>
<dbReference type="Pfam" id="PF13426">
    <property type="entry name" value="PAS_9"/>
    <property type="match status" value="1"/>
</dbReference>
<dbReference type="GO" id="GO:0016791">
    <property type="term" value="F:phosphatase activity"/>
    <property type="evidence" value="ECO:0007669"/>
    <property type="project" value="TreeGrafter"/>
</dbReference>
<dbReference type="Proteomes" id="UP000281955">
    <property type="component" value="Unassembled WGS sequence"/>
</dbReference>
<comment type="caution">
    <text evidence="5">The sequence shown here is derived from an EMBL/GenBank/DDBJ whole genome shotgun (WGS) entry which is preliminary data.</text>
</comment>
<sequence>MPEGLAVVLDTVGELDDLAPCGYLTTRPDGTLLSVNSTFASLTGYARGELVGRKRFTDLLTGGGRIFHETHYAPLLQMSGSAREIALDLVRADGTRVPVLVNSVLERDAAGAPVVVRTAVFDATERRSYERELLAAKQRAEESEARARQLARTLQTTLIPPAPPHVPGLDIAAAYRPAGSGEEVGGDFYDVFELSAGSWVVVVGDVCGKGVEAAVVTSLARHTVRAASVGRPEPSQTLHLLNEVLLRTGDERFCTVAVLRLTQDDEGWSVAVSSGGHPLPLLLSPGEEPRRVGKPGSLVGVLPDPRFRDVELRLRPGQALVVHTDGVTEGRRGAEFYGEDRLDAALLRFAGSADSLVHGLLDDVLLFQQGNARDDIAVVALSVPPAG</sequence>
<evidence type="ECO:0000259" key="3">
    <source>
        <dbReference type="PROSITE" id="PS50112"/>
    </source>
</evidence>
<dbReference type="EMBL" id="RBWV01000012">
    <property type="protein sequence ID" value="RKS73934.1"/>
    <property type="molecule type" value="Genomic_DNA"/>
</dbReference>
<gene>
    <name evidence="5" type="ORF">CLV35_2430</name>
</gene>
<name>A0A420XP24_9ACTN</name>
<keyword evidence="1" id="KW-0378">Hydrolase</keyword>
<dbReference type="PROSITE" id="PS50113">
    <property type="entry name" value="PAC"/>
    <property type="match status" value="1"/>
</dbReference>
<dbReference type="SUPFAM" id="SSF81606">
    <property type="entry name" value="PP2C-like"/>
    <property type="match status" value="1"/>
</dbReference>
<dbReference type="NCBIfam" id="TIGR00229">
    <property type="entry name" value="sensory_box"/>
    <property type="match status" value="1"/>
</dbReference>
<dbReference type="InParanoid" id="A0A420XP24"/>
<evidence type="ECO:0000256" key="1">
    <source>
        <dbReference type="ARBA" id="ARBA00022801"/>
    </source>
</evidence>
<feature type="domain" description="PAS" evidence="3">
    <location>
        <begin position="29"/>
        <end position="60"/>
    </location>
</feature>
<dbReference type="InterPro" id="IPR000014">
    <property type="entry name" value="PAS"/>
</dbReference>
<evidence type="ECO:0000313" key="5">
    <source>
        <dbReference type="EMBL" id="RKS73934.1"/>
    </source>
</evidence>
<proteinExistence type="predicted"/>
<dbReference type="OrthoDB" id="5241041at2"/>
<dbReference type="SMART" id="SM00091">
    <property type="entry name" value="PAS"/>
    <property type="match status" value="1"/>
</dbReference>
<dbReference type="PANTHER" id="PTHR43156">
    <property type="entry name" value="STAGE II SPORULATION PROTEIN E-RELATED"/>
    <property type="match status" value="1"/>
</dbReference>
<dbReference type="InterPro" id="IPR052016">
    <property type="entry name" value="Bact_Sigma-Reg"/>
</dbReference>
<dbReference type="InterPro" id="IPR000700">
    <property type="entry name" value="PAS-assoc_C"/>
</dbReference>
<dbReference type="InterPro" id="IPR001932">
    <property type="entry name" value="PPM-type_phosphatase-like_dom"/>
</dbReference>
<keyword evidence="6" id="KW-1185">Reference proteome</keyword>
<dbReference type="Pfam" id="PF07228">
    <property type="entry name" value="SpoIIE"/>
    <property type="match status" value="1"/>
</dbReference>
<dbReference type="PANTHER" id="PTHR43156:SF2">
    <property type="entry name" value="STAGE II SPORULATION PROTEIN E"/>
    <property type="match status" value="1"/>
</dbReference>
<dbReference type="PROSITE" id="PS50112">
    <property type="entry name" value="PAS"/>
    <property type="match status" value="1"/>
</dbReference>